<dbReference type="InterPro" id="IPR018490">
    <property type="entry name" value="cNMP-bd_dom_sf"/>
</dbReference>
<name>A0ABS1U734_9PROT</name>
<dbReference type="InterPro" id="IPR036388">
    <property type="entry name" value="WH-like_DNA-bd_sf"/>
</dbReference>
<dbReference type="InterPro" id="IPR012318">
    <property type="entry name" value="HTH_CRP"/>
</dbReference>
<dbReference type="InterPro" id="IPR050397">
    <property type="entry name" value="Env_Response_Regulators"/>
</dbReference>
<dbReference type="PANTHER" id="PTHR24567:SF74">
    <property type="entry name" value="HTH-TYPE TRANSCRIPTIONAL REGULATOR ARCR"/>
    <property type="match status" value="1"/>
</dbReference>
<evidence type="ECO:0000313" key="5">
    <source>
        <dbReference type="EMBL" id="MBL6080481.1"/>
    </source>
</evidence>
<protein>
    <submittedName>
        <fullName evidence="5">Crp/Fnr family transcriptional regulator</fullName>
    </submittedName>
</protein>
<evidence type="ECO:0000256" key="1">
    <source>
        <dbReference type="ARBA" id="ARBA00023015"/>
    </source>
</evidence>
<dbReference type="Gene3D" id="1.10.10.10">
    <property type="entry name" value="Winged helix-like DNA-binding domain superfamily/Winged helix DNA-binding domain"/>
    <property type="match status" value="1"/>
</dbReference>
<dbReference type="Proteomes" id="UP000660885">
    <property type="component" value="Unassembled WGS sequence"/>
</dbReference>
<accession>A0ABS1U734</accession>
<dbReference type="InterPro" id="IPR000595">
    <property type="entry name" value="cNMP-bd_dom"/>
</dbReference>
<organism evidence="5 6">
    <name type="scientific">Belnapia arida</name>
    <dbReference type="NCBI Taxonomy" id="2804533"/>
    <lineage>
        <taxon>Bacteria</taxon>
        <taxon>Pseudomonadati</taxon>
        <taxon>Pseudomonadota</taxon>
        <taxon>Alphaproteobacteria</taxon>
        <taxon>Acetobacterales</taxon>
        <taxon>Roseomonadaceae</taxon>
        <taxon>Belnapia</taxon>
    </lineage>
</organism>
<keyword evidence="2" id="KW-0238">DNA-binding</keyword>
<dbReference type="InterPro" id="IPR014710">
    <property type="entry name" value="RmlC-like_jellyroll"/>
</dbReference>
<dbReference type="Pfam" id="PF13545">
    <property type="entry name" value="HTH_Crp_2"/>
    <property type="match status" value="1"/>
</dbReference>
<dbReference type="CDD" id="cd00038">
    <property type="entry name" value="CAP_ED"/>
    <property type="match status" value="1"/>
</dbReference>
<sequence>MSSGTPPPAERLRNSLLAALPPEDLAWLRPNLRPVELPFDKTLYPADGALDAVLFIESGMVSLLATLEGGDQVEVGLAGREGLVGLPLLFGDNRSVTEARVQMEGTALRLGAAALGTAMRESAAFRSLLLRYALAFQAQVTLTAACNARHPIEQRLARWLLSARDRADSDEFPITHEFMSMMLGVRRPGVSLAAGVLQKAGLIRYARGRMQVTDQPGLEAASCECYHAVRREFTRLLGGSGRAPPG</sequence>
<keyword evidence="1" id="KW-0805">Transcription regulation</keyword>
<dbReference type="SUPFAM" id="SSF51206">
    <property type="entry name" value="cAMP-binding domain-like"/>
    <property type="match status" value="1"/>
</dbReference>
<dbReference type="RefSeq" id="WP_202833713.1">
    <property type="nucleotide sequence ID" value="NZ_JAETWB010000014.1"/>
</dbReference>
<dbReference type="Pfam" id="PF00027">
    <property type="entry name" value="cNMP_binding"/>
    <property type="match status" value="1"/>
</dbReference>
<evidence type="ECO:0000259" key="4">
    <source>
        <dbReference type="SMART" id="SM00100"/>
    </source>
</evidence>
<dbReference type="InterPro" id="IPR036390">
    <property type="entry name" value="WH_DNA-bd_sf"/>
</dbReference>
<proteinExistence type="predicted"/>
<dbReference type="Gene3D" id="2.60.120.10">
    <property type="entry name" value="Jelly Rolls"/>
    <property type="match status" value="1"/>
</dbReference>
<evidence type="ECO:0000256" key="2">
    <source>
        <dbReference type="ARBA" id="ARBA00023125"/>
    </source>
</evidence>
<dbReference type="SUPFAM" id="SSF46785">
    <property type="entry name" value="Winged helix' DNA-binding domain"/>
    <property type="match status" value="1"/>
</dbReference>
<keyword evidence="6" id="KW-1185">Reference proteome</keyword>
<comment type="caution">
    <text evidence="5">The sequence shown here is derived from an EMBL/GenBank/DDBJ whole genome shotgun (WGS) entry which is preliminary data.</text>
</comment>
<evidence type="ECO:0000256" key="3">
    <source>
        <dbReference type="ARBA" id="ARBA00023163"/>
    </source>
</evidence>
<keyword evidence="3" id="KW-0804">Transcription</keyword>
<dbReference type="PANTHER" id="PTHR24567">
    <property type="entry name" value="CRP FAMILY TRANSCRIPTIONAL REGULATORY PROTEIN"/>
    <property type="match status" value="1"/>
</dbReference>
<gene>
    <name evidence="5" type="ORF">JMJ56_20915</name>
</gene>
<dbReference type="EMBL" id="JAETWB010000014">
    <property type="protein sequence ID" value="MBL6080481.1"/>
    <property type="molecule type" value="Genomic_DNA"/>
</dbReference>
<evidence type="ECO:0000313" key="6">
    <source>
        <dbReference type="Proteomes" id="UP000660885"/>
    </source>
</evidence>
<dbReference type="SMART" id="SM00100">
    <property type="entry name" value="cNMP"/>
    <property type="match status" value="1"/>
</dbReference>
<reference evidence="5 6" key="1">
    <citation type="submission" date="2021-01" db="EMBL/GenBank/DDBJ databases">
        <title>Belnapia mucosa sp. nov. and Belnapia arida sp. nov., isolated from the Tabernas Desert (Almeria, Spain).</title>
        <authorList>
            <person name="Molina-Menor E."/>
            <person name="Vidal-Verdu A."/>
            <person name="Calonge A."/>
            <person name="Satari L."/>
            <person name="Pereto J."/>
            <person name="Porcar M."/>
        </authorList>
    </citation>
    <scope>NUCLEOTIDE SEQUENCE [LARGE SCALE GENOMIC DNA]</scope>
    <source>
        <strain evidence="5 6">T18</strain>
    </source>
</reference>
<feature type="domain" description="Cyclic nucleotide-binding" evidence="4">
    <location>
        <begin position="16"/>
        <end position="137"/>
    </location>
</feature>